<keyword evidence="1" id="KW-0812">Transmembrane</keyword>
<gene>
    <name evidence="3" type="ORF">OS493_032230</name>
</gene>
<dbReference type="OrthoDB" id="3360032at2759"/>
<organism evidence="3 4">
    <name type="scientific">Desmophyllum pertusum</name>
    <dbReference type="NCBI Taxonomy" id="174260"/>
    <lineage>
        <taxon>Eukaryota</taxon>
        <taxon>Metazoa</taxon>
        <taxon>Cnidaria</taxon>
        <taxon>Anthozoa</taxon>
        <taxon>Hexacorallia</taxon>
        <taxon>Scleractinia</taxon>
        <taxon>Caryophylliina</taxon>
        <taxon>Caryophylliidae</taxon>
        <taxon>Desmophyllum</taxon>
    </lineage>
</organism>
<feature type="transmembrane region" description="Helical" evidence="1">
    <location>
        <begin position="145"/>
        <end position="171"/>
    </location>
</feature>
<keyword evidence="1" id="KW-1133">Transmembrane helix</keyword>
<proteinExistence type="predicted"/>
<comment type="caution">
    <text evidence="3">The sequence shown here is derived from an EMBL/GenBank/DDBJ whole genome shotgun (WGS) entry which is preliminary data.</text>
</comment>
<name>A0A9W9ZJF9_9CNID</name>
<sequence>MADGCSRTLVFLNLVLITSIPNTSGLIRLEPEKPLLNQVLHHRKTVVYHLVQLERSRSYELRVSYPSTTPTDFYIQLAPQEAVQRRKTRKLLNIDKLVFRNDLTEQFANVTAIRAGVPYDPASLAEPVVYNIVLEELLLGIPWHAWRLVVLVILIAYVTVKCFVPRVLLFIEESMIVHEKR</sequence>
<keyword evidence="2" id="KW-0732">Signal</keyword>
<reference evidence="3" key="1">
    <citation type="submission" date="2023-01" db="EMBL/GenBank/DDBJ databases">
        <title>Genome assembly of the deep-sea coral Lophelia pertusa.</title>
        <authorList>
            <person name="Herrera S."/>
            <person name="Cordes E."/>
        </authorList>
    </citation>
    <scope>NUCLEOTIDE SEQUENCE</scope>
    <source>
        <strain evidence="3">USNM1676648</strain>
        <tissue evidence="3">Polyp</tissue>
    </source>
</reference>
<evidence type="ECO:0000313" key="4">
    <source>
        <dbReference type="Proteomes" id="UP001163046"/>
    </source>
</evidence>
<dbReference type="PANTHER" id="PTHR35465">
    <property type="entry name" value="CAVEOLIN-1 PROTEIN"/>
    <property type="match status" value="1"/>
</dbReference>
<protein>
    <submittedName>
        <fullName evidence="3">Uncharacterized protein</fullName>
    </submittedName>
</protein>
<keyword evidence="4" id="KW-1185">Reference proteome</keyword>
<keyword evidence="1" id="KW-0472">Membrane</keyword>
<dbReference type="PANTHER" id="PTHR35465:SF1">
    <property type="entry name" value="PHOSPHATIDYLINOSITOL-GLYCAN BIOSYNTHESIS CLASS X PROTEIN"/>
    <property type="match status" value="1"/>
</dbReference>
<feature type="chain" id="PRO_5040935730" evidence="2">
    <location>
        <begin position="26"/>
        <end position="181"/>
    </location>
</feature>
<evidence type="ECO:0000313" key="3">
    <source>
        <dbReference type="EMBL" id="KAJ7382861.1"/>
    </source>
</evidence>
<dbReference type="EMBL" id="MU825912">
    <property type="protein sequence ID" value="KAJ7382861.1"/>
    <property type="molecule type" value="Genomic_DNA"/>
</dbReference>
<dbReference type="AlphaFoldDB" id="A0A9W9ZJF9"/>
<evidence type="ECO:0000256" key="2">
    <source>
        <dbReference type="SAM" id="SignalP"/>
    </source>
</evidence>
<dbReference type="Proteomes" id="UP001163046">
    <property type="component" value="Unassembled WGS sequence"/>
</dbReference>
<accession>A0A9W9ZJF9</accession>
<evidence type="ECO:0000256" key="1">
    <source>
        <dbReference type="SAM" id="Phobius"/>
    </source>
</evidence>
<feature type="signal peptide" evidence="2">
    <location>
        <begin position="1"/>
        <end position="25"/>
    </location>
</feature>